<comment type="catalytic activity">
    <reaction evidence="10">
        <text>D-glucosamine(out) = D-glucosamine(in)</text>
        <dbReference type="Rhea" id="RHEA:78423"/>
        <dbReference type="ChEBI" id="CHEBI:58723"/>
    </reaction>
    <physiologicalReaction direction="left-to-right" evidence="10">
        <dbReference type="Rhea" id="RHEA:78424"/>
    </physiologicalReaction>
</comment>
<feature type="transmembrane region" description="Helical" evidence="14">
    <location>
        <begin position="32"/>
        <end position="53"/>
    </location>
</feature>
<feature type="region of interest" description="Disordered" evidence="13">
    <location>
        <begin position="432"/>
        <end position="461"/>
    </location>
</feature>
<feature type="transmembrane region" description="Helical" evidence="14">
    <location>
        <begin position="226"/>
        <end position="249"/>
    </location>
</feature>
<evidence type="ECO:0000256" key="2">
    <source>
        <dbReference type="ARBA" id="ARBA00011738"/>
    </source>
</evidence>
<evidence type="ECO:0000256" key="5">
    <source>
        <dbReference type="ARBA" id="ARBA00023136"/>
    </source>
</evidence>
<comment type="catalytic activity">
    <reaction evidence="6">
        <text>D-galactose(in) = D-galactose(out)</text>
        <dbReference type="Rhea" id="RHEA:34915"/>
        <dbReference type="ChEBI" id="CHEBI:4139"/>
    </reaction>
    <physiologicalReaction direction="right-to-left" evidence="6">
        <dbReference type="Rhea" id="RHEA:34917"/>
    </physiologicalReaction>
</comment>
<evidence type="ECO:0000256" key="9">
    <source>
        <dbReference type="ARBA" id="ARBA00044662"/>
    </source>
</evidence>
<protein>
    <recommendedName>
        <fullName evidence="12">Hexose transporter 1</fullName>
    </recommendedName>
</protein>
<accession>A0AAD7UAF9</accession>
<feature type="transmembrane region" description="Helical" evidence="14">
    <location>
        <begin position="62"/>
        <end position="81"/>
    </location>
</feature>
<feature type="transmembrane region" description="Helical" evidence="14">
    <location>
        <begin position="149"/>
        <end position="171"/>
    </location>
</feature>
<dbReference type="InterPro" id="IPR005828">
    <property type="entry name" value="MFS_sugar_transport-like"/>
</dbReference>
<keyword evidence="4 14" id="KW-1133">Transmembrane helix</keyword>
<dbReference type="PROSITE" id="PS50850">
    <property type="entry name" value="MFS"/>
    <property type="match status" value="1"/>
</dbReference>
<comment type="catalytic activity">
    <reaction evidence="7">
        <text>D-glucose(out) = D-glucose(in)</text>
        <dbReference type="Rhea" id="RHEA:60376"/>
        <dbReference type="ChEBI" id="CHEBI:4167"/>
    </reaction>
    <physiologicalReaction direction="left-to-right" evidence="7">
        <dbReference type="Rhea" id="RHEA:60377"/>
    </physiologicalReaction>
</comment>
<evidence type="ECO:0000256" key="3">
    <source>
        <dbReference type="ARBA" id="ARBA00022692"/>
    </source>
</evidence>
<evidence type="ECO:0000256" key="14">
    <source>
        <dbReference type="SAM" id="Phobius"/>
    </source>
</evidence>
<keyword evidence="3 14" id="KW-0812">Transmembrane</keyword>
<feature type="transmembrane region" description="Helical" evidence="14">
    <location>
        <begin position="291"/>
        <end position="310"/>
    </location>
</feature>
<comment type="caution">
    <text evidence="16">The sequence shown here is derived from an EMBL/GenBank/DDBJ whole genome shotgun (WGS) entry which is preliminary data.</text>
</comment>
<evidence type="ECO:0000256" key="1">
    <source>
        <dbReference type="ARBA" id="ARBA00004141"/>
    </source>
</evidence>
<dbReference type="InterPro" id="IPR050549">
    <property type="entry name" value="MFS_Trehalose_Transporter"/>
</dbReference>
<gene>
    <name evidence="16" type="ORF">CTAYLR_003269</name>
</gene>
<evidence type="ECO:0000313" key="16">
    <source>
        <dbReference type="EMBL" id="KAJ8601256.1"/>
    </source>
</evidence>
<evidence type="ECO:0000256" key="7">
    <source>
        <dbReference type="ARBA" id="ARBA00044648"/>
    </source>
</evidence>
<evidence type="ECO:0000256" key="13">
    <source>
        <dbReference type="SAM" id="MobiDB-lite"/>
    </source>
</evidence>
<reference evidence="16" key="1">
    <citation type="submission" date="2023-01" db="EMBL/GenBank/DDBJ databases">
        <title>Metagenome sequencing of chrysophaentin producing Chrysophaeum taylorii.</title>
        <authorList>
            <person name="Davison J."/>
            <person name="Bewley C."/>
        </authorList>
    </citation>
    <scope>NUCLEOTIDE SEQUENCE</scope>
    <source>
        <strain evidence="16">NIES-1699</strain>
    </source>
</reference>
<organism evidence="16 17">
    <name type="scientific">Chrysophaeum taylorii</name>
    <dbReference type="NCBI Taxonomy" id="2483200"/>
    <lineage>
        <taxon>Eukaryota</taxon>
        <taxon>Sar</taxon>
        <taxon>Stramenopiles</taxon>
        <taxon>Ochrophyta</taxon>
        <taxon>Pelagophyceae</taxon>
        <taxon>Pelagomonadales</taxon>
        <taxon>Pelagomonadaceae</taxon>
        <taxon>Chrysophaeum</taxon>
    </lineage>
</organism>
<name>A0AAD7UAF9_9STRA</name>
<keyword evidence="17" id="KW-1185">Reference proteome</keyword>
<dbReference type="SUPFAM" id="SSF103473">
    <property type="entry name" value="MFS general substrate transporter"/>
    <property type="match status" value="1"/>
</dbReference>
<feature type="transmembrane region" description="Helical" evidence="14">
    <location>
        <begin position="87"/>
        <end position="108"/>
    </location>
</feature>
<evidence type="ECO:0000256" key="11">
    <source>
        <dbReference type="ARBA" id="ARBA00044710"/>
    </source>
</evidence>
<feature type="transmembrane region" description="Helical" evidence="14">
    <location>
        <begin position="316"/>
        <end position="342"/>
    </location>
</feature>
<feature type="transmembrane region" description="Helical" evidence="14">
    <location>
        <begin position="120"/>
        <end position="143"/>
    </location>
</feature>
<evidence type="ECO:0000256" key="8">
    <source>
        <dbReference type="ARBA" id="ARBA00044656"/>
    </source>
</evidence>
<dbReference type="AlphaFoldDB" id="A0AAD7UAF9"/>
<sequence length="484" mass="50104">MFGYTVSFTGSTLTAMIRGTGACPGDDVCQVGALIASISALAAAVSALVSGWLTDRIGRRQVLVWNNFLWICGYATLAVARDAAWVLAARAACGFAMGTTSVVVPVYVSETAPPELRGKLGGLFNVAISSGILLAFALGLVGVDGWWRVMAALGTLPPCTCFVIAMTSSLMPETPRWLVSKGCVKDARLAASKLGPGCEKSLVDDALASDKVASTTGDDVATTQRALFLGVGAVTCFATSGNNALQAYMDVILAHGGVNDYALGGALFAATQLVFAVAMFMVIIDRCGRRPLLLASSSGASLSLFAMARASELESGAWTVAFACSFIASVTLGLSTLSLVYASEVFPDKLRGRAMSASTFVFWAGSFALVEAFVPVARLITIPRVCDILGLSCALGACFFFAFAIETKGTSLSEIQRNLADSRLAFFPAAASSRDRDGDDDGVFPAAPPKAAAGAPSLSSTSAWGATEYTSLLPPASSSTTNDY</sequence>
<dbReference type="GO" id="GO:0016020">
    <property type="term" value="C:membrane"/>
    <property type="evidence" value="ECO:0007669"/>
    <property type="project" value="UniProtKB-SubCell"/>
</dbReference>
<comment type="catalytic activity">
    <reaction evidence="8">
        <text>D-xylose(out) = D-xylose(in)</text>
        <dbReference type="Rhea" id="RHEA:78427"/>
        <dbReference type="ChEBI" id="CHEBI:53455"/>
    </reaction>
    <physiologicalReaction direction="left-to-right" evidence="8">
        <dbReference type="Rhea" id="RHEA:78428"/>
    </physiologicalReaction>
</comment>
<keyword evidence="5 14" id="KW-0472">Membrane</keyword>
<feature type="transmembrane region" description="Helical" evidence="14">
    <location>
        <begin position="388"/>
        <end position="405"/>
    </location>
</feature>
<dbReference type="Gene3D" id="1.20.1250.20">
    <property type="entry name" value="MFS general substrate transporter like domains"/>
    <property type="match status" value="2"/>
</dbReference>
<evidence type="ECO:0000256" key="10">
    <source>
        <dbReference type="ARBA" id="ARBA00044668"/>
    </source>
</evidence>
<comment type="subcellular location">
    <subcellularLocation>
        <location evidence="1">Membrane</location>
        <topology evidence="1">Multi-pass membrane protein</topology>
    </subcellularLocation>
</comment>
<proteinExistence type="predicted"/>
<feature type="transmembrane region" description="Helical" evidence="14">
    <location>
        <begin position="261"/>
        <end position="284"/>
    </location>
</feature>
<evidence type="ECO:0000259" key="15">
    <source>
        <dbReference type="PROSITE" id="PS50850"/>
    </source>
</evidence>
<comment type="subunit">
    <text evidence="2">Homodimer.</text>
</comment>
<dbReference type="InterPro" id="IPR020846">
    <property type="entry name" value="MFS_dom"/>
</dbReference>
<dbReference type="PANTHER" id="PTHR48021">
    <property type="match status" value="1"/>
</dbReference>
<dbReference type="Pfam" id="PF00083">
    <property type="entry name" value="Sugar_tr"/>
    <property type="match status" value="1"/>
</dbReference>
<comment type="catalytic activity">
    <reaction evidence="11">
        <text>D-fructose(out) = D-fructose(in)</text>
        <dbReference type="Rhea" id="RHEA:60372"/>
        <dbReference type="ChEBI" id="CHEBI:37721"/>
    </reaction>
    <physiologicalReaction direction="left-to-right" evidence="11">
        <dbReference type="Rhea" id="RHEA:60373"/>
    </physiologicalReaction>
</comment>
<feature type="transmembrane region" description="Helical" evidence="14">
    <location>
        <begin position="354"/>
        <end position="376"/>
    </location>
</feature>
<evidence type="ECO:0000256" key="12">
    <source>
        <dbReference type="ARBA" id="ARBA00044780"/>
    </source>
</evidence>
<evidence type="ECO:0000256" key="4">
    <source>
        <dbReference type="ARBA" id="ARBA00022989"/>
    </source>
</evidence>
<feature type="domain" description="Major facilitator superfamily (MFS) profile" evidence="15">
    <location>
        <begin position="1"/>
        <end position="408"/>
    </location>
</feature>
<evidence type="ECO:0000313" key="17">
    <source>
        <dbReference type="Proteomes" id="UP001230188"/>
    </source>
</evidence>
<dbReference type="Proteomes" id="UP001230188">
    <property type="component" value="Unassembled WGS sequence"/>
</dbReference>
<evidence type="ECO:0000256" key="6">
    <source>
        <dbReference type="ARBA" id="ARBA00044637"/>
    </source>
</evidence>
<dbReference type="PANTHER" id="PTHR48021:SF1">
    <property type="entry name" value="GH07001P-RELATED"/>
    <property type="match status" value="1"/>
</dbReference>
<dbReference type="InterPro" id="IPR003663">
    <property type="entry name" value="Sugar/inositol_transpt"/>
</dbReference>
<dbReference type="EMBL" id="JAQMWT010000443">
    <property type="protein sequence ID" value="KAJ8601256.1"/>
    <property type="molecule type" value="Genomic_DNA"/>
</dbReference>
<comment type="catalytic activity">
    <reaction evidence="9">
        <text>D-mannose(out) = D-mannose(in)</text>
        <dbReference type="Rhea" id="RHEA:78391"/>
        <dbReference type="ChEBI" id="CHEBI:4208"/>
    </reaction>
    <physiologicalReaction direction="left-to-right" evidence="9">
        <dbReference type="Rhea" id="RHEA:78392"/>
    </physiologicalReaction>
</comment>
<dbReference type="GO" id="GO:0022857">
    <property type="term" value="F:transmembrane transporter activity"/>
    <property type="evidence" value="ECO:0007669"/>
    <property type="project" value="InterPro"/>
</dbReference>
<dbReference type="InterPro" id="IPR036259">
    <property type="entry name" value="MFS_trans_sf"/>
</dbReference>
<dbReference type="PRINTS" id="PR00171">
    <property type="entry name" value="SUGRTRNSPORT"/>
</dbReference>